<dbReference type="HOGENOM" id="CLU_052392_0_0_1"/>
<dbReference type="Proteomes" id="UP000022910">
    <property type="component" value="Unassembled WGS sequence"/>
</dbReference>
<feature type="transmembrane region" description="Helical" evidence="1">
    <location>
        <begin position="282"/>
        <end position="303"/>
    </location>
</feature>
<protein>
    <submittedName>
        <fullName evidence="2">Uncharacterized protein</fullName>
    </submittedName>
</protein>
<evidence type="ECO:0000256" key="1">
    <source>
        <dbReference type="SAM" id="Phobius"/>
    </source>
</evidence>
<name>A0A015KLX9_RHIIW</name>
<keyword evidence="1" id="KW-0472">Membrane</keyword>
<evidence type="ECO:0000313" key="3">
    <source>
        <dbReference type="Proteomes" id="UP000022910"/>
    </source>
</evidence>
<comment type="caution">
    <text evidence="2">The sequence shown here is derived from an EMBL/GenBank/DDBJ whole genome shotgun (WGS) entry which is preliminary data.</text>
</comment>
<keyword evidence="3" id="KW-1185">Reference proteome</keyword>
<reference evidence="2 3" key="1">
    <citation type="submission" date="2014-02" db="EMBL/GenBank/DDBJ databases">
        <title>Single nucleus genome sequencing reveals high similarity among nuclei of an endomycorrhizal fungus.</title>
        <authorList>
            <person name="Lin K."/>
            <person name="Geurts R."/>
            <person name="Zhang Z."/>
            <person name="Limpens E."/>
            <person name="Saunders D.G."/>
            <person name="Mu D."/>
            <person name="Pang E."/>
            <person name="Cao H."/>
            <person name="Cha H."/>
            <person name="Lin T."/>
            <person name="Zhou Q."/>
            <person name="Shang Y."/>
            <person name="Li Y."/>
            <person name="Ivanov S."/>
            <person name="Sharma T."/>
            <person name="Velzen R.V."/>
            <person name="Ruijter N.D."/>
            <person name="Aanen D.K."/>
            <person name="Win J."/>
            <person name="Kamoun S."/>
            <person name="Bisseling T."/>
            <person name="Huang S."/>
        </authorList>
    </citation>
    <scope>NUCLEOTIDE SEQUENCE [LARGE SCALE GENOMIC DNA]</scope>
    <source>
        <strain evidence="3">DAOM197198w</strain>
    </source>
</reference>
<organism evidence="2 3">
    <name type="scientific">Rhizophagus irregularis (strain DAOM 197198w)</name>
    <name type="common">Glomus intraradices</name>
    <dbReference type="NCBI Taxonomy" id="1432141"/>
    <lineage>
        <taxon>Eukaryota</taxon>
        <taxon>Fungi</taxon>
        <taxon>Fungi incertae sedis</taxon>
        <taxon>Mucoromycota</taxon>
        <taxon>Glomeromycotina</taxon>
        <taxon>Glomeromycetes</taxon>
        <taxon>Glomerales</taxon>
        <taxon>Glomeraceae</taxon>
        <taxon>Rhizophagus</taxon>
    </lineage>
</organism>
<dbReference type="AlphaFoldDB" id="A0A015KLX9"/>
<accession>A0A015KLX9</accession>
<feature type="transmembrane region" description="Helical" evidence="1">
    <location>
        <begin position="20"/>
        <end position="42"/>
    </location>
</feature>
<gene>
    <name evidence="2" type="ORF">RirG_177520</name>
</gene>
<dbReference type="OrthoDB" id="2421077at2759"/>
<keyword evidence="1" id="KW-0812">Transmembrane</keyword>
<keyword evidence="1" id="KW-1133">Transmembrane helix</keyword>
<sequence length="481" mass="54901">MNLVYLFRGYRRSEPTTLLVLKLFIMIILVACFTGYLAIVIIDVTQDVPIIRTSFVSSPIRPPILLFKSDYNFTVDVCHEGYTNDDFQNTVVDCMADIIQPDEKYGPSLLYYGIYKPSQNVFFYKDTNGSNEMNSIIIFLTISDSNYTSDRVRMIEMSAFDPENSVDKWIIDGIKEKKLFNEDNKLTSLSDDNSVDLDTYGLVLNQFFQFRYARKIKEVIKPSWMNDFGIPPTYENKSYIESTLLSSSLPMNTSLDRPLISIYIIPNSNTIQIDREVRARTYLNGMGLVGGAWGLAAAIYAWLFGADALRPWGIVQLGCCGFPRSTQKKLEKTLPLIPFFDTSRTDTKDHLSNHGLSLAEKIELIPLLQSRIDSLELFLQEYVVDVNYLNGIRNKLSRSRATLNSTIDTMNNLNNQVIQDMRVRFDNTNSMYTPISARAAQQQQEGLMVTVPTQSNISDTNNTLYDNNLRQQNPLSQQQQQ</sequence>
<evidence type="ECO:0000313" key="2">
    <source>
        <dbReference type="EMBL" id="EXX60711.1"/>
    </source>
</evidence>
<proteinExistence type="predicted"/>
<dbReference type="EMBL" id="JEMT01025861">
    <property type="protein sequence ID" value="EXX60711.1"/>
    <property type="molecule type" value="Genomic_DNA"/>
</dbReference>